<proteinExistence type="predicted"/>
<dbReference type="RefSeq" id="WP_379872145.1">
    <property type="nucleotide sequence ID" value="NZ_JBHTBH010000008.1"/>
</dbReference>
<dbReference type="Gene3D" id="1.10.10.10">
    <property type="entry name" value="Winged helix-like DNA-binding domain superfamily/Winged helix DNA-binding domain"/>
    <property type="match status" value="1"/>
</dbReference>
<dbReference type="Gene3D" id="1.25.40.10">
    <property type="entry name" value="Tetratricopeptide repeat domain"/>
    <property type="match status" value="1"/>
</dbReference>
<dbReference type="CDD" id="cd06170">
    <property type="entry name" value="LuxR_C_like"/>
    <property type="match status" value="1"/>
</dbReference>
<gene>
    <name evidence="3" type="ORF">ACFQRF_17310</name>
</gene>
<dbReference type="Pfam" id="PF00196">
    <property type="entry name" value="GerE"/>
    <property type="match status" value="1"/>
</dbReference>
<dbReference type="SUPFAM" id="SSF52540">
    <property type="entry name" value="P-loop containing nucleoside triphosphate hydrolases"/>
    <property type="match status" value="1"/>
</dbReference>
<dbReference type="PRINTS" id="PR00038">
    <property type="entry name" value="HTHLUXR"/>
</dbReference>
<dbReference type="Pfam" id="PF00931">
    <property type="entry name" value="NB-ARC"/>
    <property type="match status" value="1"/>
</dbReference>
<dbReference type="InterPro" id="IPR058852">
    <property type="entry name" value="HTH_77"/>
</dbReference>
<organism evidence="3 4">
    <name type="scientific">Marinactinospora rubrisoli</name>
    <dbReference type="NCBI Taxonomy" id="2715399"/>
    <lineage>
        <taxon>Bacteria</taxon>
        <taxon>Bacillati</taxon>
        <taxon>Actinomycetota</taxon>
        <taxon>Actinomycetes</taxon>
        <taxon>Streptosporangiales</taxon>
        <taxon>Nocardiopsidaceae</taxon>
        <taxon>Marinactinospora</taxon>
    </lineage>
</organism>
<dbReference type="InterPro" id="IPR016032">
    <property type="entry name" value="Sig_transdc_resp-reg_C-effctor"/>
</dbReference>
<feature type="region of interest" description="Disordered" evidence="1">
    <location>
        <begin position="809"/>
        <end position="850"/>
    </location>
</feature>
<dbReference type="PROSITE" id="PS50043">
    <property type="entry name" value="HTH_LUXR_2"/>
    <property type="match status" value="1"/>
</dbReference>
<accession>A0ABW2KJY8</accession>
<dbReference type="PANTHER" id="PTHR47691:SF3">
    <property type="entry name" value="HTH-TYPE TRANSCRIPTIONAL REGULATOR RV0890C-RELATED"/>
    <property type="match status" value="1"/>
</dbReference>
<dbReference type="SMART" id="SM00421">
    <property type="entry name" value="HTH_LUXR"/>
    <property type="match status" value="1"/>
</dbReference>
<dbReference type="PANTHER" id="PTHR47691">
    <property type="entry name" value="REGULATOR-RELATED"/>
    <property type="match status" value="1"/>
</dbReference>
<dbReference type="EMBL" id="JBHTBH010000008">
    <property type="protein sequence ID" value="MFC7329494.1"/>
    <property type="molecule type" value="Genomic_DNA"/>
</dbReference>
<dbReference type="Proteomes" id="UP001596540">
    <property type="component" value="Unassembled WGS sequence"/>
</dbReference>
<dbReference type="SUPFAM" id="SSF48452">
    <property type="entry name" value="TPR-like"/>
    <property type="match status" value="1"/>
</dbReference>
<dbReference type="InterPro" id="IPR036388">
    <property type="entry name" value="WH-like_DNA-bd_sf"/>
</dbReference>
<name>A0ABW2KJY8_9ACTN</name>
<evidence type="ECO:0000259" key="2">
    <source>
        <dbReference type="PROSITE" id="PS50043"/>
    </source>
</evidence>
<feature type="domain" description="HTH luxR-type" evidence="2">
    <location>
        <begin position="747"/>
        <end position="812"/>
    </location>
</feature>
<dbReference type="InterPro" id="IPR000792">
    <property type="entry name" value="Tscrpt_reg_LuxR_C"/>
</dbReference>
<evidence type="ECO:0000313" key="4">
    <source>
        <dbReference type="Proteomes" id="UP001596540"/>
    </source>
</evidence>
<sequence length="850" mass="91320">MSLPRQNPPAWAGAFFGRERDVADIRRLLRDTRLVTLTGMGGVGKTRLAGEVAAEVPHLDLSDGVHLVDLSGADSTERVLAAVARALPRDTGDATGSAEVPGEAALCRLLASRRTLLILDTCERAVAAVARLCRLLLAHCPGVRLLATSREPLRIPGETIWRVAPLPVPGPPADNGLPVPAAPTAEEVLRYASARLFVDRARAARDGFEMTDRTAGTVAEICRALDGLPLAIELAAARVRVLSVEQVRNRLDVPSRLLVTHDRDLPERHRTLDAAVEWSYAPLSPPERLLLRRLSLFRGWPLDLAEEVCAYDGLTEDQILDLHAALLDRSLIVFDREVDGLARYRLPDPVRRYAAARLREHGEDAALREQFLRLCAARFEDDARRVAGRLTWTERLRMLRLGDRAHADIAETLGWAARHGRAPDALRLCLAMGGYWRVRGKSVEASALLRRLLARADSGTPPLLRARALALYAALCADVHGVESAERAAREALSLARRIPADRLESTALLALARLAPHLDDVAAGRRHAREAADIARAEGDSETEAEARYVQGLLARREGDDTAARTAFHGARAVAEFRGDAWTGARCRTDLGLLDTRSGALDSARAHLTAAAAVFTAAESQADRARCAVGLGRVAIAAGDSDDARHHLAAAVRLGVASGRRTAVACALEAVAELAIAEEQDERAVVLAGAAATLRAELGHAERHARRLRDRAAGRLGTAKTDAAWRRGRVLPLADAVAEALVFPAPGPSPTVLTPREREISGLVGAGLSNREIGERLGISQATAARHIANIFGKLDFSARTQLAEWASRLDSPRSGSGRDRAIPPVRPGVSRENPGDSGVPVARGCGTD</sequence>
<protein>
    <submittedName>
        <fullName evidence="3">LuxR C-terminal-related transcriptional regulator</fullName>
    </submittedName>
</protein>
<comment type="caution">
    <text evidence="3">The sequence shown here is derived from an EMBL/GenBank/DDBJ whole genome shotgun (WGS) entry which is preliminary data.</text>
</comment>
<dbReference type="InterPro" id="IPR027417">
    <property type="entry name" value="P-loop_NTPase"/>
</dbReference>
<dbReference type="Pfam" id="PF25872">
    <property type="entry name" value="HTH_77"/>
    <property type="match status" value="1"/>
</dbReference>
<evidence type="ECO:0000256" key="1">
    <source>
        <dbReference type="SAM" id="MobiDB-lite"/>
    </source>
</evidence>
<keyword evidence="4" id="KW-1185">Reference proteome</keyword>
<dbReference type="PRINTS" id="PR00364">
    <property type="entry name" value="DISEASERSIST"/>
</dbReference>
<dbReference type="InterPro" id="IPR002182">
    <property type="entry name" value="NB-ARC"/>
</dbReference>
<dbReference type="InterPro" id="IPR011990">
    <property type="entry name" value="TPR-like_helical_dom_sf"/>
</dbReference>
<dbReference type="SUPFAM" id="SSF46894">
    <property type="entry name" value="C-terminal effector domain of the bipartite response regulators"/>
    <property type="match status" value="1"/>
</dbReference>
<evidence type="ECO:0000313" key="3">
    <source>
        <dbReference type="EMBL" id="MFC7329494.1"/>
    </source>
</evidence>
<dbReference type="Gene3D" id="3.40.50.300">
    <property type="entry name" value="P-loop containing nucleotide triphosphate hydrolases"/>
    <property type="match status" value="1"/>
</dbReference>
<reference evidence="4" key="1">
    <citation type="journal article" date="2019" name="Int. J. Syst. Evol. Microbiol.">
        <title>The Global Catalogue of Microorganisms (GCM) 10K type strain sequencing project: providing services to taxonomists for standard genome sequencing and annotation.</title>
        <authorList>
            <consortium name="The Broad Institute Genomics Platform"/>
            <consortium name="The Broad Institute Genome Sequencing Center for Infectious Disease"/>
            <person name="Wu L."/>
            <person name="Ma J."/>
        </authorList>
    </citation>
    <scope>NUCLEOTIDE SEQUENCE [LARGE SCALE GENOMIC DNA]</scope>
    <source>
        <strain evidence="4">CGMCC 4.7382</strain>
    </source>
</reference>